<accession>A0A9N9KQX8</accession>
<evidence type="ECO:0000313" key="2">
    <source>
        <dbReference type="Proteomes" id="UP000696280"/>
    </source>
</evidence>
<comment type="caution">
    <text evidence="1">The sequence shown here is derived from an EMBL/GenBank/DDBJ whole genome shotgun (WGS) entry which is preliminary data.</text>
</comment>
<protein>
    <submittedName>
        <fullName evidence="1">Uncharacterized protein</fullName>
    </submittedName>
</protein>
<gene>
    <name evidence="1" type="ORF">HYFRA_00006911</name>
</gene>
<keyword evidence="2" id="KW-1185">Reference proteome</keyword>
<reference evidence="1" key="1">
    <citation type="submission" date="2021-07" db="EMBL/GenBank/DDBJ databases">
        <authorList>
            <person name="Durling M."/>
        </authorList>
    </citation>
    <scope>NUCLEOTIDE SEQUENCE</scope>
</reference>
<proteinExistence type="predicted"/>
<evidence type="ECO:0000313" key="1">
    <source>
        <dbReference type="EMBL" id="CAG8950417.1"/>
    </source>
</evidence>
<dbReference type="EMBL" id="CAJVRL010000037">
    <property type="protein sequence ID" value="CAG8950417.1"/>
    <property type="molecule type" value="Genomic_DNA"/>
</dbReference>
<organism evidence="1 2">
    <name type="scientific">Hymenoscyphus fraxineus</name>
    <dbReference type="NCBI Taxonomy" id="746836"/>
    <lineage>
        <taxon>Eukaryota</taxon>
        <taxon>Fungi</taxon>
        <taxon>Dikarya</taxon>
        <taxon>Ascomycota</taxon>
        <taxon>Pezizomycotina</taxon>
        <taxon>Leotiomycetes</taxon>
        <taxon>Helotiales</taxon>
        <taxon>Helotiaceae</taxon>
        <taxon>Hymenoscyphus</taxon>
    </lineage>
</organism>
<sequence>MQGNRIDTYPANRKMRNDWGYEMRISRVDFGVLALFGSTFARTQTRTQKSENGTMGGFIGIGVAFGDSGKA</sequence>
<dbReference type="Proteomes" id="UP000696280">
    <property type="component" value="Unassembled WGS sequence"/>
</dbReference>
<name>A0A9N9KQX8_9HELO</name>
<dbReference type="AlphaFoldDB" id="A0A9N9KQX8"/>